<dbReference type="PROSITE" id="PS00107">
    <property type="entry name" value="PROTEIN_KINASE_ATP"/>
    <property type="match status" value="1"/>
</dbReference>
<dbReference type="SUPFAM" id="SSF48452">
    <property type="entry name" value="TPR-like"/>
    <property type="match status" value="1"/>
</dbReference>
<sequence length="1146" mass="131243">MNVFIRNKKGELSKINVSEDQLQKLVKAGKWKILQQQPLIIENLEELPDQSSPASTQVSPCLTTVPFLPTEKSITPLLTTQKSFTIGEILLDTYKVVALLGKGGFGEVYKLHHLQWNVEMAGKIPHLNLFHNENLKQQYIREAEIWSYLGRFPHIVSCYYVREIRGLPIVFMEYIAGSSLDEWIRQHNVEYTSSFLKILDIAIQIAWGLQYAHLRKIIHQDIKPANIMISELGLVKITDFGLAGAYLPNKHSEKQSMTPAYCSPEQANNEDITYKTDIWSWALTVIEMLIGKRVWQFGCLAAEIFNSSDSKIHDIPKNLQILLKNCLADDPLQRPDNFAVVVSELQKIYKDISGEFYRRERPNVVQFLSDELNNRALSLFDLKKEDDVDALLKQAIEKDPQHLHATYNYSLRQWRKGKITDNDLLQRLYLLEKNYTNYWEYWLFVGFVHLERGDQSSANFALKEACKYDTNVEQSVKNVRSLLVRSTELLCELCGHDDSVRCIDVDKSGMQAASGGWDNTLRVWDLHDKKCAKVFRGHNHYVESVKWSFCGKKLLSGSWDKTIKIWDVENERCIATLVGHENHVNFVSWNCDEQKIISASWDKTIRIWDTTTQKCINILQGHEDYVTSVAVIDKERVISSSNDRTVRIWNVMSGECLGILKGHEDIIWQVIVISSSKVASASWDKTIRIWDLTSKTCVKILHGHQAAVWNLCFVPQNNTLLSTSWDKTVRIWDIESARCLRTLEGHKDRTYGIAVAPEKNIAISTSLDKTIKVWQLGNSFPPSPLGIVRPQKSEFIIECQRKFRKGMRSMQQALQAQNWQQAIGTLSQMRQIPFYSQDREVRKACSLLLPHASRKNLRGAWLDKILVGHKSYISAVAANGCYVFSTSWDKTVRMWNIESAKDHPLNLKKSRIEKIAIGENKAVFSSGKFVYIWDIENFVCLKQWQCQSRVRCLSFNNEILACGIYEKILLFDMQTGACLREMRGHNGWVESIVFSENNEIVTAGADKIIRVWDLGNGECKQELLGHTGSVKGVAIAQKNNYLVSGSWDKTVRVWDMTTGKCMKILRGHDDCVSDVAMTKDGQYVISASWDKTMCIWNVEKGNSVEVFNEHSGSVSSVCFTPDEQFAFSAGEDKKVYVWYLNWDLLI</sequence>
<dbReference type="InterPro" id="IPR015943">
    <property type="entry name" value="WD40/YVTN_repeat-like_dom_sf"/>
</dbReference>
<dbReference type="PANTHER" id="PTHR19848:SF8">
    <property type="entry name" value="F-BOX AND WD REPEAT DOMAIN CONTAINING 7"/>
    <property type="match status" value="1"/>
</dbReference>
<dbReference type="PRINTS" id="PR00320">
    <property type="entry name" value="GPROTEINBRPT"/>
</dbReference>
<dbReference type="Pfam" id="PF00069">
    <property type="entry name" value="Pkinase"/>
    <property type="match status" value="1"/>
</dbReference>
<dbReference type="GO" id="GO:0004672">
    <property type="term" value="F:protein kinase activity"/>
    <property type="evidence" value="ECO:0007669"/>
    <property type="project" value="InterPro"/>
</dbReference>
<evidence type="ECO:0000313" key="9">
    <source>
        <dbReference type="Proteomes" id="UP000326354"/>
    </source>
</evidence>
<evidence type="ECO:0000259" key="7">
    <source>
        <dbReference type="PROSITE" id="PS50011"/>
    </source>
</evidence>
<dbReference type="PANTHER" id="PTHR19848">
    <property type="entry name" value="WD40 REPEAT PROTEIN"/>
    <property type="match status" value="1"/>
</dbReference>
<keyword evidence="1 5" id="KW-0853">WD repeat</keyword>
<dbReference type="CDD" id="cd14014">
    <property type="entry name" value="STKc_PknB_like"/>
    <property type="match status" value="1"/>
</dbReference>
<feature type="repeat" description="WD" evidence="5">
    <location>
        <begin position="1065"/>
        <end position="1106"/>
    </location>
</feature>
<proteinExistence type="predicted"/>
<dbReference type="InterPro" id="IPR000719">
    <property type="entry name" value="Prot_kinase_dom"/>
</dbReference>
<feature type="repeat" description="WD" evidence="5">
    <location>
        <begin position="619"/>
        <end position="659"/>
    </location>
</feature>
<dbReference type="InterPro" id="IPR011009">
    <property type="entry name" value="Kinase-like_dom_sf"/>
</dbReference>
<feature type="repeat" description="WD" evidence="5">
    <location>
        <begin position="660"/>
        <end position="700"/>
    </location>
</feature>
<organism evidence="8 9">
    <name type="scientific">Uabimicrobium amorphum</name>
    <dbReference type="NCBI Taxonomy" id="2596890"/>
    <lineage>
        <taxon>Bacteria</taxon>
        <taxon>Pseudomonadati</taxon>
        <taxon>Planctomycetota</taxon>
        <taxon>Candidatus Uabimicrobiia</taxon>
        <taxon>Candidatus Uabimicrobiales</taxon>
        <taxon>Candidatus Uabimicrobiaceae</taxon>
        <taxon>Candidatus Uabimicrobium</taxon>
    </lineage>
</organism>
<evidence type="ECO:0000256" key="5">
    <source>
        <dbReference type="PROSITE-ProRule" id="PRU00221"/>
    </source>
</evidence>
<dbReference type="KEGG" id="uam:UABAM_06618"/>
<dbReference type="PROSITE" id="PS00678">
    <property type="entry name" value="WD_REPEATS_1"/>
    <property type="match status" value="10"/>
</dbReference>
<dbReference type="PROSITE" id="PS50011">
    <property type="entry name" value="PROTEIN_KINASE_DOM"/>
    <property type="match status" value="1"/>
</dbReference>
<reference evidence="8 9" key="1">
    <citation type="submission" date="2019-08" db="EMBL/GenBank/DDBJ databases">
        <title>Complete genome sequence of Candidatus Uab amorphum.</title>
        <authorList>
            <person name="Shiratori T."/>
            <person name="Suzuki S."/>
            <person name="Kakizawa Y."/>
            <person name="Ishida K."/>
        </authorList>
    </citation>
    <scope>NUCLEOTIDE SEQUENCE [LARGE SCALE GENOMIC DNA]</scope>
    <source>
        <strain evidence="8 9">SRT547</strain>
    </source>
</reference>
<evidence type="ECO:0000313" key="8">
    <source>
        <dbReference type="EMBL" id="BBM88197.1"/>
    </source>
</evidence>
<dbReference type="Gene3D" id="1.10.510.10">
    <property type="entry name" value="Transferase(Phosphotransferase) domain 1"/>
    <property type="match status" value="1"/>
</dbReference>
<dbReference type="PROSITE" id="PS00108">
    <property type="entry name" value="PROTEIN_KINASE_ST"/>
    <property type="match status" value="1"/>
</dbReference>
<dbReference type="SUPFAM" id="SSF50978">
    <property type="entry name" value="WD40 repeat-like"/>
    <property type="match status" value="2"/>
</dbReference>
<dbReference type="SUPFAM" id="SSF56112">
    <property type="entry name" value="Protein kinase-like (PK-like)"/>
    <property type="match status" value="1"/>
</dbReference>
<feature type="repeat" description="WD" evidence="5">
    <location>
        <begin position="743"/>
        <end position="776"/>
    </location>
</feature>
<evidence type="ECO:0000256" key="2">
    <source>
        <dbReference type="ARBA" id="ARBA00022737"/>
    </source>
</evidence>
<name>A0A5S9IUX2_UABAM</name>
<dbReference type="CDD" id="cd00200">
    <property type="entry name" value="WD40"/>
    <property type="match status" value="2"/>
</dbReference>
<evidence type="ECO:0000256" key="1">
    <source>
        <dbReference type="ARBA" id="ARBA00022574"/>
    </source>
</evidence>
<dbReference type="PROSITE" id="PS50294">
    <property type="entry name" value="WD_REPEATS_REGION"/>
    <property type="match status" value="11"/>
</dbReference>
<keyword evidence="9" id="KW-1185">Reference proteome</keyword>
<feature type="domain" description="Protein kinase" evidence="7">
    <location>
        <begin position="94"/>
        <end position="349"/>
    </location>
</feature>
<dbReference type="SMART" id="SM00320">
    <property type="entry name" value="WD40"/>
    <property type="match status" value="13"/>
</dbReference>
<evidence type="ECO:0000256" key="6">
    <source>
        <dbReference type="PROSITE-ProRule" id="PRU10141"/>
    </source>
</evidence>
<protein>
    <recommendedName>
        <fullName evidence="7">Protein kinase domain-containing protein</fullName>
    </recommendedName>
</protein>
<feature type="repeat" description="WD" evidence="5">
    <location>
        <begin position="1023"/>
        <end position="1064"/>
    </location>
</feature>
<dbReference type="InterPro" id="IPR011990">
    <property type="entry name" value="TPR-like_helical_dom_sf"/>
</dbReference>
<dbReference type="Gene3D" id="2.130.10.10">
    <property type="entry name" value="YVTN repeat-like/Quinoprotein amine dehydrogenase"/>
    <property type="match status" value="5"/>
</dbReference>
<dbReference type="InterPro" id="IPR001680">
    <property type="entry name" value="WD40_rpt"/>
</dbReference>
<feature type="repeat" description="WD" evidence="5">
    <location>
        <begin position="535"/>
        <end position="576"/>
    </location>
</feature>
<feature type="repeat" description="WD" evidence="5">
    <location>
        <begin position="493"/>
        <end position="534"/>
    </location>
</feature>
<dbReference type="InterPro" id="IPR020472">
    <property type="entry name" value="WD40_PAC1"/>
</dbReference>
<feature type="repeat" description="WD" evidence="5">
    <location>
        <begin position="577"/>
        <end position="618"/>
    </location>
</feature>
<dbReference type="Pfam" id="PF00400">
    <property type="entry name" value="WD40"/>
    <property type="match status" value="12"/>
</dbReference>
<dbReference type="OrthoDB" id="230341at2"/>
<feature type="repeat" description="WD" evidence="5">
    <location>
        <begin position="866"/>
        <end position="899"/>
    </location>
</feature>
<dbReference type="GO" id="GO:0005524">
    <property type="term" value="F:ATP binding"/>
    <property type="evidence" value="ECO:0007669"/>
    <property type="project" value="UniProtKB-UniRule"/>
</dbReference>
<gene>
    <name evidence="8" type="ORF">UABAM_06618</name>
</gene>
<dbReference type="InterPro" id="IPR036322">
    <property type="entry name" value="WD40_repeat_dom_sf"/>
</dbReference>
<dbReference type="RefSeq" id="WP_152021820.1">
    <property type="nucleotide sequence ID" value="NZ_AP019860.1"/>
</dbReference>
<feature type="repeat" description="WD" evidence="5">
    <location>
        <begin position="1107"/>
        <end position="1138"/>
    </location>
</feature>
<dbReference type="Gene3D" id="1.25.40.10">
    <property type="entry name" value="Tetratricopeptide repeat domain"/>
    <property type="match status" value="1"/>
</dbReference>
<dbReference type="InterPro" id="IPR017441">
    <property type="entry name" value="Protein_kinase_ATP_BS"/>
</dbReference>
<keyword evidence="2" id="KW-0677">Repeat</keyword>
<keyword evidence="4 6" id="KW-0067">ATP-binding</keyword>
<dbReference type="EMBL" id="AP019860">
    <property type="protein sequence ID" value="BBM88197.1"/>
    <property type="molecule type" value="Genomic_DNA"/>
</dbReference>
<evidence type="ECO:0000256" key="3">
    <source>
        <dbReference type="ARBA" id="ARBA00022741"/>
    </source>
</evidence>
<keyword evidence="3 6" id="KW-0547">Nucleotide-binding</keyword>
<dbReference type="Proteomes" id="UP000326354">
    <property type="component" value="Chromosome"/>
</dbReference>
<dbReference type="SMART" id="SM00220">
    <property type="entry name" value="S_TKc"/>
    <property type="match status" value="1"/>
</dbReference>
<accession>A0A5S9IUX2</accession>
<feature type="binding site" evidence="6">
    <location>
        <position position="123"/>
    </location>
    <ligand>
        <name>ATP</name>
        <dbReference type="ChEBI" id="CHEBI:30616"/>
    </ligand>
</feature>
<dbReference type="InterPro" id="IPR008271">
    <property type="entry name" value="Ser/Thr_kinase_AS"/>
</dbReference>
<dbReference type="AlphaFoldDB" id="A0A5S9IUX2"/>
<evidence type="ECO:0000256" key="4">
    <source>
        <dbReference type="ARBA" id="ARBA00022840"/>
    </source>
</evidence>
<dbReference type="InterPro" id="IPR019775">
    <property type="entry name" value="WD40_repeat_CS"/>
</dbReference>
<dbReference type="PROSITE" id="PS50082">
    <property type="entry name" value="WD_REPEATS_2"/>
    <property type="match status" value="12"/>
</dbReference>
<feature type="repeat" description="WD" evidence="5">
    <location>
        <begin position="982"/>
        <end position="1022"/>
    </location>
</feature>
<feature type="repeat" description="WD" evidence="5">
    <location>
        <begin position="701"/>
        <end position="742"/>
    </location>
</feature>